<proteinExistence type="inferred from homology"/>
<comment type="subcellular location">
    <subcellularLocation>
        <location evidence="1">Nucleus</location>
    </subcellularLocation>
</comment>
<evidence type="ECO:0000256" key="3">
    <source>
        <dbReference type="ARBA" id="ARBA00017363"/>
    </source>
</evidence>
<evidence type="ECO:0000256" key="5">
    <source>
        <dbReference type="ARBA" id="ARBA00023163"/>
    </source>
</evidence>
<dbReference type="InterPro" id="IPR057345">
    <property type="entry name" value="Ig-like_TAF2"/>
</dbReference>
<evidence type="ECO:0000256" key="7">
    <source>
        <dbReference type="ARBA" id="ARBA00033345"/>
    </source>
</evidence>
<dbReference type="Gene3D" id="2.60.40.1730">
    <property type="entry name" value="tricorn interacting facor f3 domain"/>
    <property type="match status" value="1"/>
</dbReference>
<dbReference type="GO" id="GO:0008237">
    <property type="term" value="F:metallopeptidase activity"/>
    <property type="evidence" value="ECO:0007669"/>
    <property type="project" value="InterPro"/>
</dbReference>
<dbReference type="EMBL" id="CVRI01000042">
    <property type="protein sequence ID" value="CRK95593.1"/>
    <property type="molecule type" value="Genomic_DNA"/>
</dbReference>
<evidence type="ECO:0000256" key="1">
    <source>
        <dbReference type="ARBA" id="ARBA00004123"/>
    </source>
</evidence>
<keyword evidence="6" id="KW-0539">Nucleus</keyword>
<dbReference type="GO" id="GO:0005669">
    <property type="term" value="C:transcription factor TFIID complex"/>
    <property type="evidence" value="ECO:0007669"/>
    <property type="project" value="InterPro"/>
</dbReference>
<dbReference type="InterPro" id="IPR042097">
    <property type="entry name" value="Aminopeptidase_N-like_N_sf"/>
</dbReference>
<feature type="region of interest" description="Disordered" evidence="8">
    <location>
        <begin position="1100"/>
        <end position="1185"/>
    </location>
</feature>
<evidence type="ECO:0000259" key="10">
    <source>
        <dbReference type="Pfam" id="PF25316"/>
    </source>
</evidence>
<dbReference type="Pfam" id="PF25577">
    <property type="entry name" value="TPR_TAF2_C"/>
    <property type="match status" value="1"/>
</dbReference>
<dbReference type="STRING" id="568069.A0A1J1IAX7"/>
<protein>
    <recommendedName>
        <fullName evidence="3">Transcription initiation factor TFIID subunit 2</fullName>
    </recommendedName>
    <alternativeName>
        <fullName evidence="7">Transcription initiation factor TFIID 150 kDa subunit</fullName>
    </alternativeName>
</protein>
<dbReference type="CDD" id="cd09839">
    <property type="entry name" value="M1_like_TAF2"/>
    <property type="match status" value="1"/>
</dbReference>
<evidence type="ECO:0000313" key="12">
    <source>
        <dbReference type="EMBL" id="CRK95593.1"/>
    </source>
</evidence>
<dbReference type="SUPFAM" id="SSF55486">
    <property type="entry name" value="Metalloproteases ('zincins'), catalytic domain"/>
    <property type="match status" value="1"/>
</dbReference>
<dbReference type="AlphaFoldDB" id="A0A1J1IAX7"/>
<evidence type="ECO:0000256" key="2">
    <source>
        <dbReference type="ARBA" id="ARBA00010937"/>
    </source>
</evidence>
<dbReference type="InterPro" id="IPR057991">
    <property type="entry name" value="TPR_TAF2_C"/>
</dbReference>
<dbReference type="GO" id="GO:0003682">
    <property type="term" value="F:chromatin binding"/>
    <property type="evidence" value="ECO:0007669"/>
    <property type="project" value="TreeGrafter"/>
</dbReference>
<keyword evidence="5" id="KW-0804">Transcription</keyword>
<dbReference type="InterPro" id="IPR014782">
    <property type="entry name" value="Peptidase_M1_dom"/>
</dbReference>
<evidence type="ECO:0000256" key="6">
    <source>
        <dbReference type="ARBA" id="ARBA00023242"/>
    </source>
</evidence>
<dbReference type="Pfam" id="PF25316">
    <property type="entry name" value="TAF2_3rd"/>
    <property type="match status" value="1"/>
</dbReference>
<dbReference type="OrthoDB" id="308861at2759"/>
<dbReference type="GO" id="GO:0000976">
    <property type="term" value="F:transcription cis-regulatory region binding"/>
    <property type="evidence" value="ECO:0007669"/>
    <property type="project" value="UniProtKB-ARBA"/>
</dbReference>
<feature type="compositionally biased region" description="Basic and acidic residues" evidence="8">
    <location>
        <begin position="1152"/>
        <end position="1163"/>
    </location>
</feature>
<evidence type="ECO:0000259" key="9">
    <source>
        <dbReference type="Pfam" id="PF01433"/>
    </source>
</evidence>
<dbReference type="FunFam" id="1.10.390.10:FF:000018">
    <property type="entry name" value="transcription initiation factor TFIID subunit 2"/>
    <property type="match status" value="1"/>
</dbReference>
<dbReference type="SUPFAM" id="SSF63737">
    <property type="entry name" value="Leukotriene A4 hydrolase N-terminal domain"/>
    <property type="match status" value="1"/>
</dbReference>
<dbReference type="InterPro" id="IPR016024">
    <property type="entry name" value="ARM-type_fold"/>
</dbReference>
<dbReference type="Pfam" id="PF01433">
    <property type="entry name" value="Peptidase_M1"/>
    <property type="match status" value="1"/>
</dbReference>
<feature type="compositionally biased region" description="Low complexity" evidence="8">
    <location>
        <begin position="1167"/>
        <end position="1178"/>
    </location>
</feature>
<feature type="compositionally biased region" description="Basic residues" evidence="8">
    <location>
        <begin position="1126"/>
        <end position="1151"/>
    </location>
</feature>
<keyword evidence="13" id="KW-1185">Reference proteome</keyword>
<dbReference type="PANTHER" id="PTHR15137:SF9">
    <property type="entry name" value="TRANSCRIPTION INITIATION FACTOR TFIID SUBUNIT 2"/>
    <property type="match status" value="1"/>
</dbReference>
<dbReference type="GO" id="GO:0016251">
    <property type="term" value="F:RNA polymerase II general transcription initiation factor activity"/>
    <property type="evidence" value="ECO:0007669"/>
    <property type="project" value="TreeGrafter"/>
</dbReference>
<accession>A0A1J1IAX7</accession>
<comment type="similarity">
    <text evidence="2">Belongs to the TAF2 family.</text>
</comment>
<evidence type="ECO:0000256" key="4">
    <source>
        <dbReference type="ARBA" id="ARBA00023015"/>
    </source>
</evidence>
<gene>
    <name evidence="12" type="ORF">CLUMA_CG009052</name>
</gene>
<dbReference type="Proteomes" id="UP000183832">
    <property type="component" value="Unassembled WGS sequence"/>
</dbReference>
<dbReference type="Gene3D" id="1.10.390.10">
    <property type="entry name" value="Neutral Protease Domain 2"/>
    <property type="match status" value="1"/>
</dbReference>
<sequence length="1185" mass="136120">MSHQILSLTGISFERKSIIGFTELTIVPIRETLKYIKLNAKQCRIYKVILNDTYEAQFHYFDPFIDICQADPNTRSLEQFSKHHLNAAQQVDPDLNAGEVIVVIPLEANHLIGEGRGLRVGIEFSLEDPIGGIHFVIPDDGTENPNAMYDLGAHMFTYGHENSSRLWFPCVDSYAEPCTWKLEFTVDEKMTAVSCGELIETVMTPDLRRKTFHYVLNTPICSPNIALAVGPFEIYVDPHMHEVTHFCLPHLLPLLKNTVRYMHEAFEFFEEVLASRYPFSCYKQVFVDELEGQSHAYATMSVLSTNLLHSIAIIDQTFVSRTIMSKAIAEQFFGCFITMKNWNDVWLARGIAEYLNGFYNKKCFGNNAYRAWVRRELSEVVQYEERYGGIILDPSQPPAPLPVANQSTKVVEIQKVENVHYFPIKNLHTMSPKYVEMMRKKAHLVIRMLEHRIGQELLLQVFNKQLALATNAATTKISSGLWHQLLISTNVFTKAIFTVTGKDMAVFIDQWVRTGGHAKFSLNSVFNRKRNTIELEIRQESVNQKGVRKYVGPLLVQLQELDGTFKHTLQIENTVVKADITCHSKSRRNKKKKIPLCTGEEVDMDLSVMDESPVLWIRLDPEMTLMRHVNCEQPDFQWQFQLRHERDVTAQLDAIVALENYATAATRVALTDVIESENCFYEVRCEAAKCLTKVANAMPQWQGPPAMLTIFRKLFGSFSASHIVRQNNFDNFQHYFLQKTIPVAMAGLRSAHGICPPEIMRFLLGLFKYNDNIKNHYSDVYYRSALVDALGNSITPVISVIQQGAKITSENLTADAKLVLEEVTRILNLEKHLPSYKFRVSVSCLKVIRRLQKCGHLPPSSKIYRSYAEYGQYIDVRLAAMECLVDYLKVDGRWDDMEHLLKILENDPDPEARHQLARLMIESPAFERNRAHRLNRKDLRERLWKNMNSNLSHDTRLRCDIVDLYYAFYGTKEPSAFKDPELEALYQPQKVEAEQRSDNEMKIELDDQMVDVKDIIPGPSIEGDFKSIEIETETVEDHSVMKPMFDDEDVLTIETQGDELIMKIEAEDFQIIEQKPLDAVKKTHKMEDVTDSSTKKKIKLDYTSDNSQSQASIGDVPVEGEVKEHGAKKKKKKEKKKHKKHKHRKDKKKEKHNPEIIKQREEVETLSSGESSRSSQNSPTLDMTN</sequence>
<dbReference type="PANTHER" id="PTHR15137">
    <property type="entry name" value="TRANSCRIPTION INITIATION FACTOR TFIID"/>
    <property type="match status" value="1"/>
</dbReference>
<feature type="compositionally biased region" description="Polar residues" evidence="8">
    <location>
        <begin position="1103"/>
        <end position="1112"/>
    </location>
</feature>
<keyword evidence="4" id="KW-0805">Transcription regulation</keyword>
<feature type="domain" description="Peptidase M1 membrane alanine aminopeptidase" evidence="9">
    <location>
        <begin position="263"/>
        <end position="511"/>
    </location>
</feature>
<dbReference type="GO" id="GO:0051123">
    <property type="term" value="P:RNA polymerase II preinitiation complex assembly"/>
    <property type="evidence" value="ECO:0007669"/>
    <property type="project" value="UniProtKB-ARBA"/>
</dbReference>
<dbReference type="FunFam" id="2.60.40.1730:FF:000003">
    <property type="entry name" value="Transcription initiation factor TFIID subunit 2"/>
    <property type="match status" value="1"/>
</dbReference>
<evidence type="ECO:0000259" key="11">
    <source>
        <dbReference type="Pfam" id="PF25577"/>
    </source>
</evidence>
<dbReference type="InterPro" id="IPR037813">
    <property type="entry name" value="TAF2"/>
</dbReference>
<dbReference type="GO" id="GO:0008270">
    <property type="term" value="F:zinc ion binding"/>
    <property type="evidence" value="ECO:0007669"/>
    <property type="project" value="InterPro"/>
</dbReference>
<evidence type="ECO:0000313" key="13">
    <source>
        <dbReference type="Proteomes" id="UP000183832"/>
    </source>
</evidence>
<organism evidence="12 13">
    <name type="scientific">Clunio marinus</name>
    <dbReference type="NCBI Taxonomy" id="568069"/>
    <lineage>
        <taxon>Eukaryota</taxon>
        <taxon>Metazoa</taxon>
        <taxon>Ecdysozoa</taxon>
        <taxon>Arthropoda</taxon>
        <taxon>Hexapoda</taxon>
        <taxon>Insecta</taxon>
        <taxon>Pterygota</taxon>
        <taxon>Neoptera</taxon>
        <taxon>Endopterygota</taxon>
        <taxon>Diptera</taxon>
        <taxon>Nematocera</taxon>
        <taxon>Chironomoidea</taxon>
        <taxon>Chironomidae</taxon>
        <taxon>Clunio</taxon>
    </lineage>
</organism>
<dbReference type="SUPFAM" id="SSF48371">
    <property type="entry name" value="ARM repeat"/>
    <property type="match status" value="1"/>
</dbReference>
<reference evidence="12 13" key="1">
    <citation type="submission" date="2015-04" db="EMBL/GenBank/DDBJ databases">
        <authorList>
            <person name="Syromyatnikov M.Y."/>
            <person name="Popov V.N."/>
        </authorList>
    </citation>
    <scope>NUCLEOTIDE SEQUENCE [LARGE SCALE GENOMIC DNA]</scope>
</reference>
<feature type="domain" description="Transcription initiation factor TFIID subunit 2 Ig-like" evidence="10">
    <location>
        <begin position="516"/>
        <end position="634"/>
    </location>
</feature>
<evidence type="ECO:0000256" key="8">
    <source>
        <dbReference type="SAM" id="MobiDB-lite"/>
    </source>
</evidence>
<name>A0A1J1IAX7_9DIPT</name>
<dbReference type="InterPro" id="IPR027268">
    <property type="entry name" value="Peptidase_M4/M1_CTD_sf"/>
</dbReference>
<feature type="domain" description="Transcription initiation factor TFIID subunit 2 TPR repeats" evidence="11">
    <location>
        <begin position="635"/>
        <end position="993"/>
    </location>
</feature>